<dbReference type="SUPFAM" id="SSF88713">
    <property type="entry name" value="Glycoside hydrolase/deacetylase"/>
    <property type="match status" value="1"/>
</dbReference>
<organism evidence="3 4">
    <name type="scientific">Compostibacillus humi</name>
    <dbReference type="NCBI Taxonomy" id="1245525"/>
    <lineage>
        <taxon>Bacteria</taxon>
        <taxon>Bacillati</taxon>
        <taxon>Bacillota</taxon>
        <taxon>Bacilli</taxon>
        <taxon>Bacillales</taxon>
        <taxon>Bacillaceae</taxon>
        <taxon>Compostibacillus</taxon>
    </lineage>
</organism>
<dbReference type="GO" id="GO:0016810">
    <property type="term" value="F:hydrolase activity, acting on carbon-nitrogen (but not peptide) bonds"/>
    <property type="evidence" value="ECO:0007669"/>
    <property type="project" value="InterPro"/>
</dbReference>
<dbReference type="InterPro" id="IPR050248">
    <property type="entry name" value="Polysacc_deacetylase_ArnD"/>
</dbReference>
<name>A0A8J2TN14_9BACI</name>
<dbReference type="GO" id="GO:0016020">
    <property type="term" value="C:membrane"/>
    <property type="evidence" value="ECO:0007669"/>
    <property type="project" value="TreeGrafter"/>
</dbReference>
<proteinExistence type="predicted"/>
<reference evidence="3" key="2">
    <citation type="submission" date="2020-09" db="EMBL/GenBank/DDBJ databases">
        <authorList>
            <person name="Sun Q."/>
            <person name="Zhou Y."/>
        </authorList>
    </citation>
    <scope>NUCLEOTIDE SEQUENCE</scope>
    <source>
        <strain evidence="3">CGMCC 1.12360</strain>
    </source>
</reference>
<dbReference type="CDD" id="cd10950">
    <property type="entry name" value="CE4_BsYlxY_like"/>
    <property type="match status" value="1"/>
</dbReference>
<keyword evidence="1" id="KW-0812">Transmembrane</keyword>
<evidence type="ECO:0000259" key="2">
    <source>
        <dbReference type="PROSITE" id="PS51677"/>
    </source>
</evidence>
<evidence type="ECO:0000256" key="1">
    <source>
        <dbReference type="SAM" id="Phobius"/>
    </source>
</evidence>
<dbReference type="InterPro" id="IPR014228">
    <property type="entry name" value="Spore_polysacc_deacetyl_YlxY"/>
</dbReference>
<dbReference type="RefSeq" id="WP_188392697.1">
    <property type="nucleotide sequence ID" value="NZ_BMEV01000051.1"/>
</dbReference>
<reference evidence="3" key="1">
    <citation type="journal article" date="2014" name="Int. J. Syst. Evol. Microbiol.">
        <title>Complete genome sequence of Corynebacterium casei LMG S-19264T (=DSM 44701T), isolated from a smear-ripened cheese.</title>
        <authorList>
            <consortium name="US DOE Joint Genome Institute (JGI-PGF)"/>
            <person name="Walter F."/>
            <person name="Albersmeier A."/>
            <person name="Kalinowski J."/>
            <person name="Ruckert C."/>
        </authorList>
    </citation>
    <scope>NUCLEOTIDE SEQUENCE</scope>
    <source>
        <strain evidence="3">CGMCC 1.12360</strain>
    </source>
</reference>
<dbReference type="PANTHER" id="PTHR10587:SF80">
    <property type="entry name" value="CHITOOLIGOSACCHARIDE DEACETYLASE"/>
    <property type="match status" value="1"/>
</dbReference>
<evidence type="ECO:0000313" key="3">
    <source>
        <dbReference type="EMBL" id="GFZ82954.1"/>
    </source>
</evidence>
<dbReference type="GO" id="GO:0005975">
    <property type="term" value="P:carbohydrate metabolic process"/>
    <property type="evidence" value="ECO:0007669"/>
    <property type="project" value="InterPro"/>
</dbReference>
<keyword evidence="4" id="KW-1185">Reference proteome</keyword>
<dbReference type="EMBL" id="BMEV01000051">
    <property type="protein sequence ID" value="GFZ82954.1"/>
    <property type="molecule type" value="Genomic_DNA"/>
</dbReference>
<protein>
    <recommendedName>
        <fullName evidence="2">NodB homology domain-containing protein</fullName>
    </recommendedName>
</protein>
<keyword evidence="1" id="KW-0472">Membrane</keyword>
<dbReference type="PROSITE" id="PS51677">
    <property type="entry name" value="NODB"/>
    <property type="match status" value="1"/>
</dbReference>
<accession>A0A8J2TN14</accession>
<evidence type="ECO:0000313" key="4">
    <source>
        <dbReference type="Proteomes" id="UP000602050"/>
    </source>
</evidence>
<keyword evidence="1" id="KW-1133">Transmembrane helix</keyword>
<sequence length="318" mass="36583">MQRFDKYVNLFVFVILVALVFQFNLSYNPFSASEEVISSITETVKKEEKLKQEIKEKSKEYYQAPDNAYIDKVWKKTPGRNGLEVDVEKSYKKMKENGKFDESLLVFREITPKVHLEDLPPSPIYRGHPEKDMVAFLINVSWGTEYIPDILQILHDRKVKASFFIEGKWAKENANLVKMIKEQGHTIGNHAYNHPDMARISKDEIYNQLSQTNDILKAITGEAPKWFAPPSGSYNQQVVEIAHNLDMETVLWTVDTIDWKNPAISVMINRVNNKIHPGATVLMHPTEAIRAGLNDLIDLMKEKGYRIGTIESLVSEDR</sequence>
<dbReference type="Pfam" id="PF01522">
    <property type="entry name" value="Polysacc_deac_1"/>
    <property type="match status" value="1"/>
</dbReference>
<dbReference type="PANTHER" id="PTHR10587">
    <property type="entry name" value="GLYCOSYL TRANSFERASE-RELATED"/>
    <property type="match status" value="1"/>
</dbReference>
<comment type="caution">
    <text evidence="3">The sequence shown here is derived from an EMBL/GenBank/DDBJ whole genome shotgun (WGS) entry which is preliminary data.</text>
</comment>
<dbReference type="NCBIfam" id="TIGR02873">
    <property type="entry name" value="spore_ylxY"/>
    <property type="match status" value="1"/>
</dbReference>
<feature type="transmembrane region" description="Helical" evidence="1">
    <location>
        <begin position="7"/>
        <end position="25"/>
    </location>
</feature>
<dbReference type="Gene3D" id="3.20.20.370">
    <property type="entry name" value="Glycoside hydrolase/deacetylase"/>
    <property type="match status" value="1"/>
</dbReference>
<dbReference type="InterPro" id="IPR011330">
    <property type="entry name" value="Glyco_hydro/deAcase_b/a-brl"/>
</dbReference>
<dbReference type="AlphaFoldDB" id="A0A8J2TN14"/>
<dbReference type="Proteomes" id="UP000602050">
    <property type="component" value="Unassembled WGS sequence"/>
</dbReference>
<dbReference type="InterPro" id="IPR002509">
    <property type="entry name" value="NODB_dom"/>
</dbReference>
<feature type="domain" description="NodB homology" evidence="2">
    <location>
        <begin position="132"/>
        <end position="308"/>
    </location>
</feature>
<gene>
    <name evidence="3" type="ORF">GCM10010978_24440</name>
</gene>